<dbReference type="SUPFAM" id="SSF52047">
    <property type="entry name" value="RNI-like"/>
    <property type="match status" value="1"/>
</dbReference>
<dbReference type="WBParaSite" id="SPAL_0000062200.1">
    <property type="protein sequence ID" value="SPAL_0000062200.1"/>
    <property type="gene ID" value="SPAL_0000062200"/>
</dbReference>
<organism evidence="2 3">
    <name type="scientific">Strongyloides papillosus</name>
    <name type="common">Intestinal threadworm</name>
    <dbReference type="NCBI Taxonomy" id="174720"/>
    <lineage>
        <taxon>Eukaryota</taxon>
        <taxon>Metazoa</taxon>
        <taxon>Ecdysozoa</taxon>
        <taxon>Nematoda</taxon>
        <taxon>Chromadorea</taxon>
        <taxon>Rhabditida</taxon>
        <taxon>Tylenchina</taxon>
        <taxon>Panagrolaimomorpha</taxon>
        <taxon>Strongyloidoidea</taxon>
        <taxon>Strongyloididae</taxon>
        <taxon>Strongyloides</taxon>
    </lineage>
</organism>
<dbReference type="Gene3D" id="3.80.10.10">
    <property type="entry name" value="Ribonuclease Inhibitor"/>
    <property type="match status" value="1"/>
</dbReference>
<proteinExistence type="predicted"/>
<dbReference type="Proteomes" id="UP000046392">
    <property type="component" value="Unplaced"/>
</dbReference>
<dbReference type="AlphaFoldDB" id="A0A0N5B3H0"/>
<evidence type="ECO:0000256" key="1">
    <source>
        <dbReference type="SAM" id="MobiDB-lite"/>
    </source>
</evidence>
<reference evidence="3" key="1">
    <citation type="submission" date="2017-02" db="UniProtKB">
        <authorList>
            <consortium name="WormBaseParasite"/>
        </authorList>
    </citation>
    <scope>IDENTIFICATION</scope>
</reference>
<feature type="region of interest" description="Disordered" evidence="1">
    <location>
        <begin position="1"/>
        <end position="26"/>
    </location>
</feature>
<name>A0A0N5B3H0_STREA</name>
<keyword evidence="2" id="KW-1185">Reference proteome</keyword>
<dbReference type="InterPro" id="IPR032675">
    <property type="entry name" value="LRR_dom_sf"/>
</dbReference>
<sequence>MSTKDSSNDMECDSNGPSIPNPRVSDEELRRRNLHFRFKRRESKSITLRNESEARELVGHDPQLMARIIGNISKVSERNKLRLVSKSYDALCKDGDNFKPPYDCIDRSTSCHHFFHVGGIPSRRNIIKFQGSTLIINLPKAISETTNYLKMHTTNIVSNSYRIRTIELKGLNDRHLSSFKSLDCFESVKRVTYNPLNQVDINLKIFDFCKSLKPTTIQFLCHPGTSIEPPNVDIEEISEYIPPSVKEIELCCRPSEIEWIYEAANFIPEKRFETLVLSSYFMTHLPELENSGLKVLVLSRCFKNIRASVNQILSYNVIEFIDQYNWLTVFHQETNVEYFVDIVLSKNGPTEYDFQENERVPRIFNNLLELKEFRTFKVTCDNSWNKPPQSYASPFPHLLNLMRNLVTLELSMNIFLTTADVKNLINTLSASLENVKFTDCKMLGEEDVRLLASRCSRIKSLSLESLSSPNIPIQRIISNFKNLQYLSIYFLSHSKNINSFVDFVGSDIRNSPRINRWPNIDFLHLALESPKDKDLTILRNIEKGTPRKCGMFIVKNLDDAYYHQHKVVEIIVQKSSTLLIVISFHV</sequence>
<evidence type="ECO:0000313" key="3">
    <source>
        <dbReference type="WBParaSite" id="SPAL_0000062200.1"/>
    </source>
</evidence>
<protein>
    <submittedName>
        <fullName evidence="3">F-box domain-containing protein</fullName>
    </submittedName>
</protein>
<accession>A0A0N5B3H0</accession>
<evidence type="ECO:0000313" key="2">
    <source>
        <dbReference type="Proteomes" id="UP000046392"/>
    </source>
</evidence>